<reference evidence="1 2" key="1">
    <citation type="submission" date="2019-06" db="EMBL/GenBank/DDBJ databases">
        <title>Sequencing the genomes of 1000 actinobacteria strains.</title>
        <authorList>
            <person name="Klenk H.-P."/>
        </authorList>
    </citation>
    <scope>NUCLEOTIDE SEQUENCE [LARGE SCALE GENOMIC DNA]</scope>
    <source>
        <strain evidence="1 2">DSM 45928</strain>
    </source>
</reference>
<protein>
    <submittedName>
        <fullName evidence="1">Uncharacterized protein</fullName>
    </submittedName>
</protein>
<evidence type="ECO:0000313" key="2">
    <source>
        <dbReference type="Proteomes" id="UP000317043"/>
    </source>
</evidence>
<dbReference type="RefSeq" id="WP_142041533.1">
    <property type="nucleotide sequence ID" value="NZ_JBHTGS010000001.1"/>
</dbReference>
<evidence type="ECO:0000313" key="1">
    <source>
        <dbReference type="EMBL" id="TQL77912.1"/>
    </source>
</evidence>
<sequence>MRTDLVKTVGVIAVAAVTVAGCTGDAPASDPTITTVVVAEVDSGLLDRLCDTIRSGVESYATGFTDAYDDVPDGGQEYCLTLRGDGTLNYAAGMLRVHPFDATDVRRYRTAASEEDHEATACLMYWTTTDEDDTSFNPGPVKFNDVDDSGGQYCSAASGNAAVVAFAIPGAALVLEFEVAGTDDGRTTDVRELRSAVLPEVFARLPS</sequence>
<keyword evidence="2" id="KW-1185">Reference proteome</keyword>
<dbReference type="PROSITE" id="PS51257">
    <property type="entry name" value="PROKAR_LIPOPROTEIN"/>
    <property type="match status" value="1"/>
</dbReference>
<accession>A0A543AZA5</accession>
<name>A0A543AZA5_9ACTN</name>
<dbReference type="InParanoid" id="A0A543AZA5"/>
<dbReference type="OrthoDB" id="9848947at2"/>
<proteinExistence type="predicted"/>
<organism evidence="1 2">
    <name type="scientific">Stackebrandtia endophytica</name>
    <dbReference type="NCBI Taxonomy" id="1496996"/>
    <lineage>
        <taxon>Bacteria</taxon>
        <taxon>Bacillati</taxon>
        <taxon>Actinomycetota</taxon>
        <taxon>Actinomycetes</taxon>
        <taxon>Glycomycetales</taxon>
        <taxon>Glycomycetaceae</taxon>
        <taxon>Stackebrandtia</taxon>
    </lineage>
</organism>
<dbReference type="AlphaFoldDB" id="A0A543AZA5"/>
<dbReference type="EMBL" id="VFOW01000001">
    <property type="protein sequence ID" value="TQL77912.1"/>
    <property type="molecule type" value="Genomic_DNA"/>
</dbReference>
<dbReference type="Proteomes" id="UP000317043">
    <property type="component" value="Unassembled WGS sequence"/>
</dbReference>
<gene>
    <name evidence="1" type="ORF">FB566_3486</name>
</gene>
<comment type="caution">
    <text evidence="1">The sequence shown here is derived from an EMBL/GenBank/DDBJ whole genome shotgun (WGS) entry which is preliminary data.</text>
</comment>